<keyword evidence="1" id="KW-0175">Coiled coil</keyword>
<dbReference type="Proteomes" id="UP000292052">
    <property type="component" value="Unassembled WGS sequence"/>
</dbReference>
<name>A0A482V9P9_ASBVE</name>
<dbReference type="AlphaFoldDB" id="A0A482V9P9"/>
<gene>
    <name evidence="3" type="ORF">BDFB_010362</name>
</gene>
<feature type="compositionally biased region" description="Polar residues" evidence="2">
    <location>
        <begin position="54"/>
        <end position="71"/>
    </location>
</feature>
<evidence type="ECO:0000256" key="1">
    <source>
        <dbReference type="SAM" id="Coils"/>
    </source>
</evidence>
<keyword evidence="4" id="KW-1185">Reference proteome</keyword>
<organism evidence="3 4">
    <name type="scientific">Asbolus verrucosus</name>
    <name type="common">Desert ironclad beetle</name>
    <dbReference type="NCBI Taxonomy" id="1661398"/>
    <lineage>
        <taxon>Eukaryota</taxon>
        <taxon>Metazoa</taxon>
        <taxon>Ecdysozoa</taxon>
        <taxon>Arthropoda</taxon>
        <taxon>Hexapoda</taxon>
        <taxon>Insecta</taxon>
        <taxon>Pterygota</taxon>
        <taxon>Neoptera</taxon>
        <taxon>Endopterygota</taxon>
        <taxon>Coleoptera</taxon>
        <taxon>Polyphaga</taxon>
        <taxon>Cucujiformia</taxon>
        <taxon>Tenebrionidae</taxon>
        <taxon>Pimeliinae</taxon>
        <taxon>Asbolus</taxon>
    </lineage>
</organism>
<reference evidence="3 4" key="1">
    <citation type="submission" date="2017-03" db="EMBL/GenBank/DDBJ databases">
        <title>Genome of the blue death feigning beetle - Asbolus verrucosus.</title>
        <authorList>
            <person name="Rider S.D."/>
        </authorList>
    </citation>
    <scope>NUCLEOTIDE SEQUENCE [LARGE SCALE GENOMIC DNA]</scope>
    <source>
        <strain evidence="3">Butters</strain>
        <tissue evidence="3">Head and leg muscle</tissue>
    </source>
</reference>
<dbReference type="OrthoDB" id="8193820at2759"/>
<dbReference type="STRING" id="1661398.A0A482V9P9"/>
<protein>
    <submittedName>
        <fullName evidence="3">Intracellular protein transport protein USO1-like</fullName>
    </submittedName>
</protein>
<feature type="compositionally biased region" description="Basic residues" evidence="2">
    <location>
        <begin position="101"/>
        <end position="110"/>
    </location>
</feature>
<feature type="region of interest" description="Disordered" evidence="2">
    <location>
        <begin position="54"/>
        <end position="138"/>
    </location>
</feature>
<feature type="coiled-coil region" evidence="1">
    <location>
        <begin position="253"/>
        <end position="323"/>
    </location>
</feature>
<accession>A0A482V9P9</accession>
<evidence type="ECO:0000313" key="3">
    <source>
        <dbReference type="EMBL" id="RZB39809.1"/>
    </source>
</evidence>
<dbReference type="Gene3D" id="1.10.287.1490">
    <property type="match status" value="1"/>
</dbReference>
<comment type="caution">
    <text evidence="3">The sequence shown here is derived from an EMBL/GenBank/DDBJ whole genome shotgun (WGS) entry which is preliminary data.</text>
</comment>
<evidence type="ECO:0000256" key="2">
    <source>
        <dbReference type="SAM" id="MobiDB-lite"/>
    </source>
</evidence>
<sequence>MSHKVKATPLTEPLMCEKYLSKMLRQERAFATKRSPATPVYQEKLSNLAKQSLTISNQRSKPKSNVRQQNPLPKPTPTIVTNNTQKEHGDGLSPLRESPKTYKHRTRSTSRCRSLSRERESWGQMLRNNRSKEKTSSFSNFDPLRTVHFLSKELHIKLQNLVPEEDDILQMISDIQHALKRIPPEVATLLHTHSSDFPVISKSRSSQDLKSYYINSAPMSNKSCQTPPTLYQEDTEKFQKIMEEYTYGLEASCRQLEIMCTNLQSEKEMTEKELDETRENVEFLCKRVKELELEMEEISNMKIKQLEQEKQHLQQELDKAMGDIKDNPTITSLRKLVEDLKKQKSASDDTCAQLEYDMMLLKMEKEKFVTMLSVRDREIKDIQDEITKIQDQVVQQLSKLGGEVLSRVNSMKSISDNKDIFIEIGDATVSSINEFERDPVNVLKERGDGEVAGMTQEQQDNFMQRLVKIKSSNVELNLPSSKDHDEVLEEILKGLTPSCKTLLNNES</sequence>
<evidence type="ECO:0000313" key="4">
    <source>
        <dbReference type="Proteomes" id="UP000292052"/>
    </source>
</evidence>
<dbReference type="EMBL" id="QDEB01124858">
    <property type="protein sequence ID" value="RZB39809.1"/>
    <property type="molecule type" value="Genomic_DNA"/>
</dbReference>
<proteinExistence type="predicted"/>